<dbReference type="InterPro" id="IPR036084">
    <property type="entry name" value="Ser_inhib-like_sf"/>
</dbReference>
<keyword evidence="2" id="KW-1003">Cell membrane</keyword>
<feature type="compositionally biased region" description="Acidic residues" evidence="8">
    <location>
        <begin position="642"/>
        <end position="653"/>
    </location>
</feature>
<evidence type="ECO:0000256" key="2">
    <source>
        <dbReference type="ARBA" id="ARBA00022475"/>
    </source>
</evidence>
<feature type="region of interest" description="Disordered" evidence="8">
    <location>
        <begin position="639"/>
        <end position="690"/>
    </location>
</feature>
<feature type="transmembrane region" description="Helical" evidence="9">
    <location>
        <begin position="12"/>
        <end position="30"/>
    </location>
</feature>
<feature type="domain" description="VWFD" evidence="10">
    <location>
        <begin position="1463"/>
        <end position="1638"/>
    </location>
</feature>
<name>A0A8C2SS16_COTJA</name>
<dbReference type="InterPro" id="IPR014853">
    <property type="entry name" value="VWF/SSPO/ZAN-like_Cys-rich_dom"/>
</dbReference>
<keyword evidence="12" id="KW-1185">Reference proteome</keyword>
<proteinExistence type="predicted"/>
<accession>A0A8C2SS16</accession>
<feature type="compositionally biased region" description="Polar residues" evidence="8">
    <location>
        <begin position="660"/>
        <end position="669"/>
    </location>
</feature>
<dbReference type="Pfam" id="PF01826">
    <property type="entry name" value="TIL"/>
    <property type="match status" value="2"/>
</dbReference>
<keyword evidence="4" id="KW-0677">Repeat</keyword>
<dbReference type="FunFam" id="2.10.25.10:FF:000055">
    <property type="entry name" value="alpha-tectorin isoform X1"/>
    <property type="match status" value="2"/>
</dbReference>
<keyword evidence="3" id="KW-0732">Signal</keyword>
<evidence type="ECO:0000313" key="12">
    <source>
        <dbReference type="Proteomes" id="UP000694412"/>
    </source>
</evidence>
<evidence type="ECO:0000256" key="6">
    <source>
        <dbReference type="ARBA" id="ARBA00023157"/>
    </source>
</evidence>
<dbReference type="Gene3D" id="2.10.25.10">
    <property type="entry name" value="Laminin"/>
    <property type="match status" value="2"/>
</dbReference>
<protein>
    <submittedName>
        <fullName evidence="11">IgGFc-binding protein-like</fullName>
    </submittedName>
</protein>
<dbReference type="SMART" id="SM00832">
    <property type="entry name" value="C8"/>
    <property type="match status" value="2"/>
</dbReference>
<keyword evidence="5 9" id="KW-0472">Membrane</keyword>
<dbReference type="Ensembl" id="ENSCJPT00005005272.1">
    <property type="protein sequence ID" value="ENSCJPP00005002879.1"/>
    <property type="gene ID" value="ENSCJPG00005003157.1"/>
</dbReference>
<dbReference type="InterPro" id="IPR025615">
    <property type="entry name" value="TILa_dom"/>
</dbReference>
<dbReference type="Pfam" id="PF08742">
    <property type="entry name" value="C8"/>
    <property type="match status" value="2"/>
</dbReference>
<dbReference type="InterPro" id="IPR003645">
    <property type="entry name" value="Fol_N"/>
</dbReference>
<dbReference type="CDD" id="cd19941">
    <property type="entry name" value="TIL"/>
    <property type="match status" value="2"/>
</dbReference>
<evidence type="ECO:0000256" key="3">
    <source>
        <dbReference type="ARBA" id="ARBA00022729"/>
    </source>
</evidence>
<evidence type="ECO:0000259" key="10">
    <source>
        <dbReference type="PROSITE" id="PS51233"/>
    </source>
</evidence>
<dbReference type="Pfam" id="PF17517">
    <property type="entry name" value="IgGFc_binding"/>
    <property type="match status" value="1"/>
</dbReference>
<feature type="domain" description="VWFD" evidence="10">
    <location>
        <begin position="1075"/>
        <end position="1255"/>
    </location>
</feature>
<keyword evidence="7" id="KW-0325">Glycoprotein</keyword>
<dbReference type="PANTHER" id="PTHR46160:SF3">
    <property type="entry name" value="ALPHA-TECTORIN"/>
    <property type="match status" value="1"/>
</dbReference>
<dbReference type="InterPro" id="IPR052749">
    <property type="entry name" value="Alpha-tectorin"/>
</dbReference>
<dbReference type="Pfam" id="PF12714">
    <property type="entry name" value="TILa"/>
    <property type="match status" value="2"/>
</dbReference>
<organism evidence="11 12">
    <name type="scientific">Coturnix japonica</name>
    <name type="common">Japanese quail</name>
    <name type="synonym">Coturnix coturnix japonica</name>
    <dbReference type="NCBI Taxonomy" id="93934"/>
    <lineage>
        <taxon>Eukaryota</taxon>
        <taxon>Metazoa</taxon>
        <taxon>Chordata</taxon>
        <taxon>Craniata</taxon>
        <taxon>Vertebrata</taxon>
        <taxon>Euteleostomi</taxon>
        <taxon>Archelosauria</taxon>
        <taxon>Archosauria</taxon>
        <taxon>Dinosauria</taxon>
        <taxon>Saurischia</taxon>
        <taxon>Theropoda</taxon>
        <taxon>Coelurosauria</taxon>
        <taxon>Aves</taxon>
        <taxon>Neognathae</taxon>
        <taxon>Galloanserae</taxon>
        <taxon>Galliformes</taxon>
        <taxon>Phasianidae</taxon>
        <taxon>Perdicinae</taxon>
        <taxon>Coturnix</taxon>
    </lineage>
</organism>
<dbReference type="InterPro" id="IPR035234">
    <property type="entry name" value="IgGFc-bd_N"/>
</dbReference>
<dbReference type="PANTHER" id="PTHR46160">
    <property type="entry name" value="ALPHA-TECTORIN-RELATED"/>
    <property type="match status" value="1"/>
</dbReference>
<dbReference type="SUPFAM" id="SSF57567">
    <property type="entry name" value="Serine protease inhibitors"/>
    <property type="match status" value="2"/>
</dbReference>
<dbReference type="SMART" id="SM00215">
    <property type="entry name" value="VWC_out"/>
    <property type="match status" value="2"/>
</dbReference>
<dbReference type="PROSITE" id="PS51233">
    <property type="entry name" value="VWFD"/>
    <property type="match status" value="4"/>
</dbReference>
<dbReference type="GO" id="GO:0005886">
    <property type="term" value="C:plasma membrane"/>
    <property type="evidence" value="ECO:0007669"/>
    <property type="project" value="UniProtKB-SubCell"/>
</dbReference>
<dbReference type="InterPro" id="IPR002919">
    <property type="entry name" value="TIL_dom"/>
</dbReference>
<dbReference type="SMART" id="SM00216">
    <property type="entry name" value="VWD"/>
    <property type="match status" value="4"/>
</dbReference>
<keyword evidence="9" id="KW-0812">Transmembrane</keyword>
<dbReference type="InterPro" id="IPR001846">
    <property type="entry name" value="VWF_type-D"/>
</dbReference>
<dbReference type="Proteomes" id="UP000694412">
    <property type="component" value="Unassembled WGS sequence"/>
</dbReference>
<sequence>MADSPGWRKSHVVLWGWTIVLWGVLHYPNVATSAAHHLGKEFVVSFMQNGLQQTLNSDFKLLIRGYSPFTSVTISMKKPGLRMTVQVTTGQTVLVKIPPQAEMVGSKTFENTVVVKANNPISLVAINEKPTSVDSTVVYPLHSWGTEYQIVTPNVGTDRYGEFTVVAWDEPTTVEVHLKGTVTYQGQSYPRGSVLPIQLKPFQAAQLQSPADMSGTRVVAQKPVAVFTGHTCVARLTQCDHLVEQLQPISSWGSTFIVPPLPFDTQSDIVYVSTSQRTHVESQHGMTKSARDLRADRSTLYGLQAPHTLYLSANAGIQVIYFGDGGNKGSITYDPFFMTIPDVSSYCLSHNVFALEGYENYVLLIAKTSEVAGIMLNKTPLGNTMWVPILGTEYSWARQSLGSQFAVHTLEHKTSPFGVLSMGIREQKSYGLMAVCDSDPCRNTQCRAKESCRMEKGEALCVHDYMGTCMGSRSLQYHTFDGMDVDIRGGCTYTIAKYCGADPTLVPFVVEEKKSEGDLKEWLTNVLVHGYNISIQMGEGGRIQVNNQPITLPANLQNGKIQISQNEGRIILQTDFGLQVTYDEDWAIMVAVPSSYFGATCGLCGNFNEDGEDEMKRPDGTVAIDAIDWAESWRDPSCQEDWKEEETLQDTVEDTGGQGSQTDGKQSCAPNEKCTVDRSPPRRRATKTSTCIGTGDPHYTTFDGRKYDFQGTCIYQFAALCSSDPTLIPFNVTVENNNRGSKAVSFTKTVTMEVYGDVISMSQEHPKKVKLNGAFVELPFTRKDHYELYHSGVHGFIRTSFGLRVSFDWYSYARVIIPDTYAGSICGLCGNANGDPNDDFISHNGKQIEDEIRFADSWKVKDVPGCSARCVGDCPTCGEEQKRPYRGDEYCGVIGASRGPFRDCHRVVDPGPFLEDCAFDACQYKGRRDVICKAVAAYMTECQSNGAAVGQWRTPSFCAPVCPPHAHYELCGAACPPTCRPHALPEGCTSAPCTEGCFCDVGFILSGSECVPASDCGCEHNGLYYKKGAEFYPSCYEQCICKAGGVTECRAASCGAHEECRVQDGVLGCHPAGYGRLVVSGDPHYVTFDGRAFDLRGSCSYVLAKVCRAQRGLANFTVLLEHDGGGQGDLALVKKVTVGIYGHTVSMEQGRRWEVMVDGEHFTLPLVLEDQKLHIGQEGTNLVLQTTSGLRLLYNAATYLLVTIPNAYRGRVCGLGGNFNGDPGDDFLLPDGSPAKSTEEFVTSWKTPSADGGCTEGCNGKPCPSCDAAAIAPYGSGDECGIITHPMGPFGLCHRRVNPVQYFQHCLHDVCAANGAQDALCHSLQAYAAACQAAGAEIGGWRTADFCPLSCPPHSHYELCTRTCEFTCASLSVPTPCSWPCFEGCQCDDGFLFDGGSCVSLERCGCVHQGMYLKAGETITSNNCTMRCHCHPSQGLSCQPTRCPPNEVCVAQDGTQRCLKEEGRCLISPGASMTTFDGVEGKLPHSGTYKMAALCDERSAHWFKVVVEVSECRDDGIPAAVSVFVFFREAFITINNNMEVWVNGLFTRPPTPISEAVSMDMKAGNVTISHTSGLEVQFSPIGEVTLTVKASLVNKLCAPCGNFNGDMEDDLMLPNGRVAPSIAEVVDAWKAKDFAGCRVPNPVRMEVEAPVYPAP</sequence>
<feature type="domain" description="VWFD" evidence="10">
    <location>
        <begin position="689"/>
        <end position="867"/>
    </location>
</feature>
<keyword evidence="9" id="KW-1133">Transmembrane helix</keyword>
<reference evidence="11" key="1">
    <citation type="submission" date="2025-08" db="UniProtKB">
        <authorList>
            <consortium name="Ensembl"/>
        </authorList>
    </citation>
    <scope>IDENTIFICATION</scope>
</reference>
<evidence type="ECO:0000256" key="9">
    <source>
        <dbReference type="SAM" id="Phobius"/>
    </source>
</evidence>
<evidence type="ECO:0000256" key="5">
    <source>
        <dbReference type="ARBA" id="ARBA00023136"/>
    </source>
</evidence>
<comment type="subcellular location">
    <subcellularLocation>
        <location evidence="1">Cell membrane</location>
    </subcellularLocation>
</comment>
<evidence type="ECO:0000256" key="7">
    <source>
        <dbReference type="ARBA" id="ARBA00023180"/>
    </source>
</evidence>
<dbReference type="SMART" id="SM00274">
    <property type="entry name" value="FOLN"/>
    <property type="match status" value="2"/>
</dbReference>
<feature type="domain" description="VWFD" evidence="10">
    <location>
        <begin position="467"/>
        <end position="641"/>
    </location>
</feature>
<evidence type="ECO:0000256" key="1">
    <source>
        <dbReference type="ARBA" id="ARBA00004236"/>
    </source>
</evidence>
<evidence type="ECO:0000256" key="8">
    <source>
        <dbReference type="SAM" id="MobiDB-lite"/>
    </source>
</evidence>
<evidence type="ECO:0000313" key="11">
    <source>
        <dbReference type="Ensembl" id="ENSCJPP00005002879.1"/>
    </source>
</evidence>
<dbReference type="Pfam" id="PF00094">
    <property type="entry name" value="VWD"/>
    <property type="match status" value="4"/>
</dbReference>
<dbReference type="InterPro" id="IPR001007">
    <property type="entry name" value="VWF_dom"/>
</dbReference>
<reference evidence="11" key="2">
    <citation type="submission" date="2025-09" db="UniProtKB">
        <authorList>
            <consortium name="Ensembl"/>
        </authorList>
    </citation>
    <scope>IDENTIFICATION</scope>
</reference>
<evidence type="ECO:0000256" key="4">
    <source>
        <dbReference type="ARBA" id="ARBA00022737"/>
    </source>
</evidence>
<dbReference type="GeneTree" id="ENSGT00950000183155"/>
<keyword evidence="6" id="KW-1015">Disulfide bond</keyword>